<dbReference type="InterPro" id="IPR036789">
    <property type="entry name" value="Ribosomal_uL6-like_a/b-dom_sf"/>
</dbReference>
<dbReference type="InterPro" id="IPR000702">
    <property type="entry name" value="Ribosomal_uL6-like"/>
</dbReference>
<dbReference type="Proteomes" id="UP000178302">
    <property type="component" value="Unassembled WGS sequence"/>
</dbReference>
<dbReference type="PRINTS" id="PR00059">
    <property type="entry name" value="RIBOSOMALL6"/>
</dbReference>
<evidence type="ECO:0000313" key="8">
    <source>
        <dbReference type="EMBL" id="OHA14253.1"/>
    </source>
</evidence>
<evidence type="ECO:0000256" key="5">
    <source>
        <dbReference type="RuleBase" id="RU003869"/>
    </source>
</evidence>
<feature type="domain" description="Large ribosomal subunit protein uL6 alpha-beta" evidence="7">
    <location>
        <begin position="93"/>
        <end position="165"/>
    </location>
</feature>
<evidence type="ECO:0000256" key="3">
    <source>
        <dbReference type="ARBA" id="ARBA00023274"/>
    </source>
</evidence>
<dbReference type="PANTHER" id="PTHR11655">
    <property type="entry name" value="60S/50S RIBOSOMAL PROTEIN L6/L9"/>
    <property type="match status" value="1"/>
</dbReference>
<evidence type="ECO:0000256" key="1">
    <source>
        <dbReference type="ARBA" id="ARBA00009356"/>
    </source>
</evidence>
<comment type="similarity">
    <text evidence="1 4 5">Belongs to the universal ribosomal protein uL6 family.</text>
</comment>
<dbReference type="PIRSF" id="PIRSF002162">
    <property type="entry name" value="Ribosomal_L6"/>
    <property type="match status" value="1"/>
</dbReference>
<evidence type="ECO:0000256" key="6">
    <source>
        <dbReference type="RuleBase" id="RU003870"/>
    </source>
</evidence>
<dbReference type="GO" id="GO:0019843">
    <property type="term" value="F:rRNA binding"/>
    <property type="evidence" value="ECO:0007669"/>
    <property type="project" value="UniProtKB-UniRule"/>
</dbReference>
<gene>
    <name evidence="4" type="primary">rplF</name>
    <name evidence="8" type="ORF">A2909_00345</name>
</gene>
<sequence>MSRLAKKPISIPEGIKAEIENGTISIKGPKGELSRSFKNDYIDIAKEGSLISFKNLAVKNIKAKALLGTYAAHIRNMIKGVSEGFEKKLIIEGIGYKCRLEGENLILNLGFSHPVKYEAPKGVDLRVEKNFIFIKGIDKELVGRTAAQIRDFKKPEPYKGKGIRYEGEVVRRKAGKRAAGAA</sequence>
<evidence type="ECO:0000313" key="9">
    <source>
        <dbReference type="Proteomes" id="UP000178302"/>
    </source>
</evidence>
<keyword evidence="4 6" id="KW-0694">RNA-binding</keyword>
<dbReference type="EMBL" id="MHQZ01000015">
    <property type="protein sequence ID" value="OHA14253.1"/>
    <property type="molecule type" value="Genomic_DNA"/>
</dbReference>
<dbReference type="PROSITE" id="PS00525">
    <property type="entry name" value="RIBOSOMAL_L6_1"/>
    <property type="match status" value="1"/>
</dbReference>
<dbReference type="Pfam" id="PF00347">
    <property type="entry name" value="Ribosomal_L6"/>
    <property type="match status" value="2"/>
</dbReference>
<proteinExistence type="inferred from homology"/>
<keyword evidence="4 6" id="KW-0699">rRNA-binding</keyword>
<dbReference type="InterPro" id="IPR002358">
    <property type="entry name" value="Ribosomal_uL6_CS"/>
</dbReference>
<dbReference type="GO" id="GO:0002181">
    <property type="term" value="P:cytoplasmic translation"/>
    <property type="evidence" value="ECO:0007669"/>
    <property type="project" value="TreeGrafter"/>
</dbReference>
<dbReference type="AlphaFoldDB" id="A0A1G2LRT7"/>
<comment type="subunit">
    <text evidence="4">Part of the 50S ribosomal subunit.</text>
</comment>
<keyword evidence="3 4" id="KW-0687">Ribonucleoprotein</keyword>
<evidence type="ECO:0000259" key="7">
    <source>
        <dbReference type="Pfam" id="PF00347"/>
    </source>
</evidence>
<name>A0A1G2LRT7_9BACT</name>
<evidence type="ECO:0000256" key="4">
    <source>
        <dbReference type="HAMAP-Rule" id="MF_01365"/>
    </source>
</evidence>
<dbReference type="SUPFAM" id="SSF56053">
    <property type="entry name" value="Ribosomal protein L6"/>
    <property type="match status" value="2"/>
</dbReference>
<organism evidence="8 9">
    <name type="scientific">Candidatus Tagabacteria bacterium RIFCSPLOWO2_01_FULL_39_11</name>
    <dbReference type="NCBI Taxonomy" id="1802295"/>
    <lineage>
        <taxon>Bacteria</taxon>
        <taxon>Candidatus Tagaibacteriota</taxon>
    </lineage>
</organism>
<reference evidence="8 9" key="1">
    <citation type="journal article" date="2016" name="Nat. Commun.">
        <title>Thousands of microbial genomes shed light on interconnected biogeochemical processes in an aquifer system.</title>
        <authorList>
            <person name="Anantharaman K."/>
            <person name="Brown C.T."/>
            <person name="Hug L.A."/>
            <person name="Sharon I."/>
            <person name="Castelle C.J."/>
            <person name="Probst A.J."/>
            <person name="Thomas B.C."/>
            <person name="Singh A."/>
            <person name="Wilkins M.J."/>
            <person name="Karaoz U."/>
            <person name="Brodie E.L."/>
            <person name="Williams K.H."/>
            <person name="Hubbard S.S."/>
            <person name="Banfield J.F."/>
        </authorList>
    </citation>
    <scope>NUCLEOTIDE SEQUENCE [LARGE SCALE GENOMIC DNA]</scope>
</reference>
<protein>
    <recommendedName>
        <fullName evidence="4">Large ribosomal subunit protein uL6</fullName>
    </recommendedName>
</protein>
<dbReference type="GO" id="GO:0003735">
    <property type="term" value="F:structural constituent of ribosome"/>
    <property type="evidence" value="ECO:0007669"/>
    <property type="project" value="UniProtKB-UniRule"/>
</dbReference>
<dbReference type="InterPro" id="IPR019906">
    <property type="entry name" value="Ribosomal_uL6_bac-type"/>
</dbReference>
<accession>A0A1G2LRT7</accession>
<dbReference type="NCBIfam" id="TIGR03654">
    <property type="entry name" value="L6_bact"/>
    <property type="match status" value="1"/>
</dbReference>
<dbReference type="HAMAP" id="MF_01365_B">
    <property type="entry name" value="Ribosomal_uL6_B"/>
    <property type="match status" value="1"/>
</dbReference>
<comment type="function">
    <text evidence="4 6">This protein binds to the 23S rRNA, and is important in its secondary structure. It is located near the subunit interface in the base of the L7/L12 stalk, and near the tRNA binding site of the peptidyltransferase center.</text>
</comment>
<comment type="caution">
    <text evidence="8">The sequence shown here is derived from an EMBL/GenBank/DDBJ whole genome shotgun (WGS) entry which is preliminary data.</text>
</comment>
<dbReference type="FunFam" id="3.90.930.12:FF:000001">
    <property type="entry name" value="50S ribosomal protein L6"/>
    <property type="match status" value="1"/>
</dbReference>
<dbReference type="InterPro" id="IPR020040">
    <property type="entry name" value="Ribosomal_uL6_a/b-dom"/>
</dbReference>
<keyword evidence="2 4" id="KW-0689">Ribosomal protein</keyword>
<dbReference type="Gene3D" id="3.90.930.12">
    <property type="entry name" value="Ribosomal protein L6, alpha-beta domain"/>
    <property type="match status" value="2"/>
</dbReference>
<feature type="domain" description="Large ribosomal subunit protein uL6 alpha-beta" evidence="7">
    <location>
        <begin position="11"/>
        <end position="84"/>
    </location>
</feature>
<dbReference type="PANTHER" id="PTHR11655:SF14">
    <property type="entry name" value="LARGE RIBOSOMAL SUBUNIT PROTEIN UL6M"/>
    <property type="match status" value="1"/>
</dbReference>
<dbReference type="GO" id="GO:0022625">
    <property type="term" value="C:cytosolic large ribosomal subunit"/>
    <property type="evidence" value="ECO:0007669"/>
    <property type="project" value="UniProtKB-UniRule"/>
</dbReference>
<evidence type="ECO:0000256" key="2">
    <source>
        <dbReference type="ARBA" id="ARBA00022980"/>
    </source>
</evidence>